<sequence>MAKRGSSRLFLGLVLAAIGAALLLARMHVVSQGPAVLLAIGGALALYGVFARTFGPLVPGCILLGLGSGMLLGDRGVEGFGVVRWQLLGLGGGFILLFLLALVLGLGLRWWPLVVGGVLAGVAVLPQIKGLFDPQVVVAFRTYWPVLLIAAGLYLVVRDITR</sequence>
<protein>
    <submittedName>
        <fullName evidence="2">Uncharacterized protein</fullName>
    </submittedName>
</protein>
<feature type="transmembrane region" description="Helical" evidence="1">
    <location>
        <begin position="113"/>
        <end position="132"/>
    </location>
</feature>
<dbReference type="STRING" id="1312852.EG19_09270"/>
<dbReference type="EMBL" id="JMFG01000040">
    <property type="protein sequence ID" value="KDA52880.1"/>
    <property type="molecule type" value="Genomic_DNA"/>
</dbReference>
<name>A0A062XWN7_9BACT</name>
<dbReference type="RefSeq" id="WP_038050538.1">
    <property type="nucleotide sequence ID" value="NZ_JMFG01000040.1"/>
</dbReference>
<accession>A0A062XWN7</accession>
<keyword evidence="1" id="KW-0812">Transmembrane</keyword>
<evidence type="ECO:0000313" key="3">
    <source>
        <dbReference type="Proteomes" id="UP000027284"/>
    </source>
</evidence>
<reference evidence="2 3" key="1">
    <citation type="submission" date="2014-04" db="EMBL/GenBank/DDBJ databases">
        <title>The Genome Sequence of Thermoanaerobaculum aquaticum MP-01, The First Cultivated Group 23 Acidobacterium.</title>
        <authorList>
            <person name="Stamps B.W."/>
            <person name="Losey N.A."/>
            <person name="Lawson P.A."/>
            <person name="Stevenson B.S."/>
        </authorList>
    </citation>
    <scope>NUCLEOTIDE SEQUENCE [LARGE SCALE GENOMIC DNA]</scope>
    <source>
        <strain evidence="2 3">MP-01</strain>
    </source>
</reference>
<keyword evidence="1" id="KW-0472">Membrane</keyword>
<feature type="transmembrane region" description="Helical" evidence="1">
    <location>
        <begin position="35"/>
        <end position="50"/>
    </location>
</feature>
<dbReference type="Proteomes" id="UP000027284">
    <property type="component" value="Unassembled WGS sequence"/>
</dbReference>
<gene>
    <name evidence="2" type="ORF">EG19_09270</name>
</gene>
<evidence type="ECO:0000313" key="2">
    <source>
        <dbReference type="EMBL" id="KDA52880.1"/>
    </source>
</evidence>
<feature type="transmembrane region" description="Helical" evidence="1">
    <location>
        <begin position="85"/>
        <end position="106"/>
    </location>
</feature>
<dbReference type="AlphaFoldDB" id="A0A062XWN7"/>
<feature type="transmembrane region" description="Helical" evidence="1">
    <location>
        <begin position="57"/>
        <end position="73"/>
    </location>
</feature>
<keyword evidence="1" id="KW-1133">Transmembrane helix</keyword>
<comment type="caution">
    <text evidence="2">The sequence shown here is derived from an EMBL/GenBank/DDBJ whole genome shotgun (WGS) entry which is preliminary data.</text>
</comment>
<organism evidence="2 3">
    <name type="scientific">Thermoanaerobaculum aquaticum</name>
    <dbReference type="NCBI Taxonomy" id="1312852"/>
    <lineage>
        <taxon>Bacteria</taxon>
        <taxon>Pseudomonadati</taxon>
        <taxon>Acidobacteriota</taxon>
        <taxon>Thermoanaerobaculia</taxon>
        <taxon>Thermoanaerobaculales</taxon>
        <taxon>Thermoanaerobaculaceae</taxon>
        <taxon>Thermoanaerobaculum</taxon>
    </lineage>
</organism>
<evidence type="ECO:0000256" key="1">
    <source>
        <dbReference type="SAM" id="Phobius"/>
    </source>
</evidence>
<keyword evidence="3" id="KW-1185">Reference proteome</keyword>
<proteinExistence type="predicted"/>
<feature type="transmembrane region" description="Helical" evidence="1">
    <location>
        <begin position="138"/>
        <end position="157"/>
    </location>
</feature>